<evidence type="ECO:0000259" key="1">
    <source>
        <dbReference type="PROSITE" id="PS51186"/>
    </source>
</evidence>
<dbReference type="EMBL" id="AZEE01000029">
    <property type="protein sequence ID" value="KRK97684.1"/>
    <property type="molecule type" value="Genomic_DNA"/>
</dbReference>
<dbReference type="OrthoDB" id="9796171at2"/>
<keyword evidence="2" id="KW-0808">Transferase</keyword>
<dbReference type="Proteomes" id="UP000051160">
    <property type="component" value="Unassembled WGS sequence"/>
</dbReference>
<evidence type="ECO:0000313" key="3">
    <source>
        <dbReference type="Proteomes" id="UP000051160"/>
    </source>
</evidence>
<gene>
    <name evidence="2" type="ORF">FD04_GL001722</name>
</gene>
<dbReference type="PROSITE" id="PS51186">
    <property type="entry name" value="GNAT"/>
    <property type="match status" value="1"/>
</dbReference>
<evidence type="ECO:0000313" key="2">
    <source>
        <dbReference type="EMBL" id="KRK97684.1"/>
    </source>
</evidence>
<dbReference type="InterPro" id="IPR000182">
    <property type="entry name" value="GNAT_dom"/>
</dbReference>
<keyword evidence="3" id="KW-1185">Reference proteome</keyword>
<dbReference type="CDD" id="cd04301">
    <property type="entry name" value="NAT_SF"/>
    <property type="match status" value="1"/>
</dbReference>
<proteinExistence type="predicted"/>
<dbReference type="RefSeq" id="WP_056948636.1">
    <property type="nucleotide sequence ID" value="NZ_AZEE01000029.1"/>
</dbReference>
<dbReference type="Pfam" id="PF13673">
    <property type="entry name" value="Acetyltransf_10"/>
    <property type="match status" value="1"/>
</dbReference>
<dbReference type="STRING" id="1423776.FD04_GL001722"/>
<comment type="caution">
    <text evidence="2">The sequence shown here is derived from an EMBL/GenBank/DDBJ whole genome shotgun (WGS) entry which is preliminary data.</text>
</comment>
<sequence>MTQTSAKQIKWRQKFFSELTNTELFDLYKLRVATFVVAQKRIYQEVDEQDPVAIHILGYDGDELVAYSRVFRTGDTVTFGRVVTAQSHRGIGLGNDLMREIMTAIKVNFGQLPVEIEAQIQVQGYYKKFDFDVVGEPFIFNSTPHIKMVHKPVYAAVQN</sequence>
<dbReference type="SUPFAM" id="SSF55729">
    <property type="entry name" value="Acyl-CoA N-acyltransferases (Nat)"/>
    <property type="match status" value="1"/>
</dbReference>
<organism evidence="2 3">
    <name type="scientific">Secundilactobacillus odoratitofui DSM 19909 = JCM 15043</name>
    <dbReference type="NCBI Taxonomy" id="1423776"/>
    <lineage>
        <taxon>Bacteria</taxon>
        <taxon>Bacillati</taxon>
        <taxon>Bacillota</taxon>
        <taxon>Bacilli</taxon>
        <taxon>Lactobacillales</taxon>
        <taxon>Lactobacillaceae</taxon>
        <taxon>Secundilactobacillus</taxon>
    </lineage>
</organism>
<reference evidence="2 3" key="1">
    <citation type="journal article" date="2015" name="Genome Announc.">
        <title>Expanding the biotechnology potential of lactobacilli through comparative genomics of 213 strains and associated genera.</title>
        <authorList>
            <person name="Sun Z."/>
            <person name="Harris H.M."/>
            <person name="McCann A."/>
            <person name="Guo C."/>
            <person name="Argimon S."/>
            <person name="Zhang W."/>
            <person name="Yang X."/>
            <person name="Jeffery I.B."/>
            <person name="Cooney J.C."/>
            <person name="Kagawa T.F."/>
            <person name="Liu W."/>
            <person name="Song Y."/>
            <person name="Salvetti E."/>
            <person name="Wrobel A."/>
            <person name="Rasinkangas P."/>
            <person name="Parkhill J."/>
            <person name="Rea M.C."/>
            <person name="O'Sullivan O."/>
            <person name="Ritari J."/>
            <person name="Douillard F.P."/>
            <person name="Paul Ross R."/>
            <person name="Yang R."/>
            <person name="Briner A.E."/>
            <person name="Felis G.E."/>
            <person name="de Vos W.M."/>
            <person name="Barrangou R."/>
            <person name="Klaenhammer T.R."/>
            <person name="Caufield P.W."/>
            <person name="Cui Y."/>
            <person name="Zhang H."/>
            <person name="O'Toole P.W."/>
        </authorList>
    </citation>
    <scope>NUCLEOTIDE SEQUENCE [LARGE SCALE GENOMIC DNA]</scope>
    <source>
        <strain evidence="2 3">DSM 19909</strain>
    </source>
</reference>
<accession>A0A0R1LWX7</accession>
<feature type="domain" description="N-acetyltransferase" evidence="1">
    <location>
        <begin position="14"/>
        <end position="153"/>
    </location>
</feature>
<protein>
    <submittedName>
        <fullName evidence="2">Acetyltransferase</fullName>
    </submittedName>
</protein>
<dbReference type="PATRIC" id="fig|1423776.4.peg.1747"/>
<dbReference type="AlphaFoldDB" id="A0A0R1LWX7"/>
<name>A0A0R1LWX7_9LACO</name>
<dbReference type="GO" id="GO:0016747">
    <property type="term" value="F:acyltransferase activity, transferring groups other than amino-acyl groups"/>
    <property type="evidence" value="ECO:0007669"/>
    <property type="project" value="InterPro"/>
</dbReference>
<dbReference type="InterPro" id="IPR016181">
    <property type="entry name" value="Acyl_CoA_acyltransferase"/>
</dbReference>
<dbReference type="Gene3D" id="3.40.630.30">
    <property type="match status" value="1"/>
</dbReference>